<evidence type="ECO:0000313" key="2">
    <source>
        <dbReference type="Proteomes" id="UP000193922"/>
    </source>
</evidence>
<dbReference type="RefSeq" id="XP_040748154.1">
    <property type="nucleotide sequence ID" value="XM_040886354.1"/>
</dbReference>
<keyword evidence="2" id="KW-1185">Reference proteome</keyword>
<name>A0A1Y1WN48_9FUNG</name>
<dbReference type="EMBL" id="MCFD01000001">
    <property type="protein sequence ID" value="ORX74943.1"/>
    <property type="molecule type" value="Genomic_DNA"/>
</dbReference>
<comment type="caution">
    <text evidence="1">The sequence shown here is derived from an EMBL/GenBank/DDBJ whole genome shotgun (WGS) entry which is preliminary data.</text>
</comment>
<evidence type="ECO:0000313" key="1">
    <source>
        <dbReference type="EMBL" id="ORX74943.1"/>
    </source>
</evidence>
<sequence length="488" mass="54936">MSFTALQSAGIAEPIFALVFEEYLRNPLYSHHDYNSALVAMSDALPEVRTSIYDAYRRKALIFYKSEGVVDSNLGKIDLMDEADIQIEQRRLARVDEVVISLCEENVSLQDAYTSLLSLDPLKAPWTSVKTLSLFIDSEEADDGFPADLNAQLADAFPNLETVIFNCSGFRVGEEFFVNEFLVPFKGQLKSLYLLQHLTHDDIISLLFSPDNFDYSLLEGLRSLVVSRDAIQGNFSDPNLPHDFSQVALQQLPETLDYFELAQWGHGEFDFSGNLSFGNITVLNLAGVLVEPHVADWIGSLPRLRHLSIGLYFECDPLMIHPYRALAESGDISKPLHTCLEYLAVFDHQVMGEGLSDLEQYPYDLEDNDVASIAEFVVRVPSLVTFATNPFVLEGVKHMVNLYIGIPYNSPYTRHCKDIHFKEIGYVRQEIRRFSNEYDSTISDLADGGYEFGISVLADTPSGDLGMSELEDGTSKEYSFDWMADYSE</sequence>
<dbReference type="SUPFAM" id="SSF52047">
    <property type="entry name" value="RNI-like"/>
    <property type="match status" value="1"/>
</dbReference>
<gene>
    <name evidence="1" type="ORF">DL89DRAFT_264735</name>
</gene>
<dbReference type="OrthoDB" id="309640at2759"/>
<reference evidence="1 2" key="1">
    <citation type="submission" date="2016-07" db="EMBL/GenBank/DDBJ databases">
        <title>Pervasive Adenine N6-methylation of Active Genes in Fungi.</title>
        <authorList>
            <consortium name="DOE Joint Genome Institute"/>
            <person name="Mondo S.J."/>
            <person name="Dannebaum R.O."/>
            <person name="Kuo R.C."/>
            <person name="Labutti K."/>
            <person name="Haridas S."/>
            <person name="Kuo A."/>
            <person name="Salamov A."/>
            <person name="Ahrendt S.R."/>
            <person name="Lipzen A."/>
            <person name="Sullivan W."/>
            <person name="Andreopoulos W.B."/>
            <person name="Clum A."/>
            <person name="Lindquist E."/>
            <person name="Daum C."/>
            <person name="Ramamoorthy G.K."/>
            <person name="Gryganskyi A."/>
            <person name="Culley D."/>
            <person name="Magnuson J.K."/>
            <person name="James T.Y."/>
            <person name="O'Malley M.A."/>
            <person name="Stajich J.E."/>
            <person name="Spatafora J.W."/>
            <person name="Visel A."/>
            <person name="Grigoriev I.V."/>
        </authorList>
    </citation>
    <scope>NUCLEOTIDE SEQUENCE [LARGE SCALE GENOMIC DNA]</scope>
    <source>
        <strain evidence="1 2">ATCC 12442</strain>
    </source>
</reference>
<dbReference type="Proteomes" id="UP000193922">
    <property type="component" value="Unassembled WGS sequence"/>
</dbReference>
<organism evidence="1 2">
    <name type="scientific">Linderina pennispora</name>
    <dbReference type="NCBI Taxonomy" id="61395"/>
    <lineage>
        <taxon>Eukaryota</taxon>
        <taxon>Fungi</taxon>
        <taxon>Fungi incertae sedis</taxon>
        <taxon>Zoopagomycota</taxon>
        <taxon>Kickxellomycotina</taxon>
        <taxon>Kickxellomycetes</taxon>
        <taxon>Kickxellales</taxon>
        <taxon>Kickxellaceae</taxon>
        <taxon>Linderina</taxon>
    </lineage>
</organism>
<proteinExistence type="predicted"/>
<dbReference type="AlphaFoldDB" id="A0A1Y1WN48"/>
<protein>
    <submittedName>
        <fullName evidence="1">Uncharacterized protein</fullName>
    </submittedName>
</protein>
<accession>A0A1Y1WN48</accession>
<dbReference type="GeneID" id="63803002"/>